<evidence type="ECO:0000256" key="2">
    <source>
        <dbReference type="ARBA" id="ARBA00009671"/>
    </source>
</evidence>
<keyword evidence="3 6" id="KW-0812">Transmembrane</keyword>
<evidence type="ECO:0000259" key="9">
    <source>
        <dbReference type="Pfam" id="PF04547"/>
    </source>
</evidence>
<keyword evidence="4 6" id="KW-1133">Transmembrane helix</keyword>
<organism evidence="10 11">
    <name type="scientific">Echinostoma caproni</name>
    <dbReference type="NCBI Taxonomy" id="27848"/>
    <lineage>
        <taxon>Eukaryota</taxon>
        <taxon>Metazoa</taxon>
        <taxon>Spiralia</taxon>
        <taxon>Lophotrochozoa</taxon>
        <taxon>Platyhelminthes</taxon>
        <taxon>Trematoda</taxon>
        <taxon>Digenea</taxon>
        <taxon>Plagiorchiida</taxon>
        <taxon>Echinostomata</taxon>
        <taxon>Echinostomatoidea</taxon>
        <taxon>Echinostomatidae</taxon>
        <taxon>Echinostoma</taxon>
    </lineage>
</organism>
<keyword evidence="11" id="KW-1185">Reference proteome</keyword>
<evidence type="ECO:0000256" key="8">
    <source>
        <dbReference type="SAM" id="SignalP"/>
    </source>
</evidence>
<gene>
    <name evidence="10" type="ORF">ECPE_LOCUS9684</name>
</gene>
<comment type="similarity">
    <text evidence="2 6">Belongs to the anoctamin family.</text>
</comment>
<protein>
    <recommendedName>
        <fullName evidence="6">Anoctamin</fullName>
    </recommendedName>
</protein>
<feature type="signal peptide" evidence="8">
    <location>
        <begin position="1"/>
        <end position="24"/>
    </location>
</feature>
<evidence type="ECO:0000256" key="3">
    <source>
        <dbReference type="ARBA" id="ARBA00022692"/>
    </source>
</evidence>
<feature type="domain" description="Anoctamin transmembrane" evidence="9">
    <location>
        <begin position="50"/>
        <end position="291"/>
    </location>
</feature>
<accession>A0A3P8KXD8</accession>
<feature type="chain" id="PRO_5017952808" description="Anoctamin" evidence="8">
    <location>
        <begin position="25"/>
        <end position="377"/>
    </location>
</feature>
<proteinExistence type="inferred from homology"/>
<sequence length="377" mass="43198">MCLFTFPFFHLLIIHLGYNTIVKFQDTWCIVKLSDYFPQSSFLKTKIYLQTVESHDRAVIIKRFLFEMIDAYGCLAYLGFVLADRDALRSLLLTMLMTDSVRRLILECLIPLIQYRLRVRLHRRATGQRKREQDADTSDSPDSPPISLDRDACADPYEPFDDYLEMILLHGYLAVFAFVSPSLAAPIALISTVLESHFDAFKLMWITQRPTPRLLVRQTSIWLALLAAQAWLSILTNVGLWISGLTVAHFDLSTISPSLLYLLLEHALVATGLIIHFGIADTPVDVRDARRARAYRQNLEFPCPFNFLSYQIQYCFLNFDNGEKLNTPDFVPLCCFSMPDRQPRSESTRNTLTPGNAVRVLIVQVSFQMTAEFPITH</sequence>
<reference evidence="10 11" key="1">
    <citation type="submission" date="2018-11" db="EMBL/GenBank/DDBJ databases">
        <authorList>
            <consortium name="Pathogen Informatics"/>
        </authorList>
    </citation>
    <scope>NUCLEOTIDE SEQUENCE [LARGE SCALE GENOMIC DNA]</scope>
    <source>
        <strain evidence="10 11">Egypt</strain>
    </source>
</reference>
<evidence type="ECO:0000256" key="1">
    <source>
        <dbReference type="ARBA" id="ARBA00004141"/>
    </source>
</evidence>
<name>A0A3P8KXD8_9TREM</name>
<dbReference type="PANTHER" id="PTHR12308:SF73">
    <property type="entry name" value="ANOCTAMIN"/>
    <property type="match status" value="1"/>
</dbReference>
<evidence type="ECO:0000256" key="7">
    <source>
        <dbReference type="SAM" id="MobiDB-lite"/>
    </source>
</evidence>
<dbReference type="PANTHER" id="PTHR12308">
    <property type="entry name" value="ANOCTAMIN"/>
    <property type="match status" value="1"/>
</dbReference>
<dbReference type="GO" id="GO:0016020">
    <property type="term" value="C:membrane"/>
    <property type="evidence" value="ECO:0007669"/>
    <property type="project" value="UniProtKB-SubCell"/>
</dbReference>
<evidence type="ECO:0000256" key="4">
    <source>
        <dbReference type="ARBA" id="ARBA00022989"/>
    </source>
</evidence>
<dbReference type="Proteomes" id="UP000272942">
    <property type="component" value="Unassembled WGS sequence"/>
</dbReference>
<keyword evidence="5 6" id="KW-0472">Membrane</keyword>
<evidence type="ECO:0000313" key="11">
    <source>
        <dbReference type="Proteomes" id="UP000272942"/>
    </source>
</evidence>
<comment type="subcellular location">
    <subcellularLocation>
        <location evidence="1 6">Membrane</location>
        <topology evidence="1 6">Multi-pass membrane protein</topology>
    </subcellularLocation>
</comment>
<feature type="transmembrane region" description="Helical" evidence="6">
    <location>
        <begin position="172"/>
        <end position="194"/>
    </location>
</feature>
<dbReference type="GO" id="GO:0005254">
    <property type="term" value="F:chloride channel activity"/>
    <property type="evidence" value="ECO:0007669"/>
    <property type="project" value="TreeGrafter"/>
</dbReference>
<keyword evidence="8" id="KW-0732">Signal</keyword>
<evidence type="ECO:0000256" key="6">
    <source>
        <dbReference type="RuleBase" id="RU280814"/>
    </source>
</evidence>
<comment type="caution">
    <text evidence="6">Lacks conserved residue(s) required for the propagation of feature annotation.</text>
</comment>
<dbReference type="OrthoDB" id="296386at2759"/>
<evidence type="ECO:0000256" key="5">
    <source>
        <dbReference type="ARBA" id="ARBA00023136"/>
    </source>
</evidence>
<feature type="transmembrane region" description="Helical" evidence="6">
    <location>
        <begin position="259"/>
        <end position="279"/>
    </location>
</feature>
<dbReference type="EMBL" id="UZAN01047805">
    <property type="protein sequence ID" value="VDP85799.1"/>
    <property type="molecule type" value="Genomic_DNA"/>
</dbReference>
<dbReference type="InterPro" id="IPR049452">
    <property type="entry name" value="Anoctamin_TM"/>
</dbReference>
<dbReference type="Pfam" id="PF04547">
    <property type="entry name" value="Anoctamin"/>
    <property type="match status" value="1"/>
</dbReference>
<feature type="region of interest" description="Disordered" evidence="7">
    <location>
        <begin position="128"/>
        <end position="151"/>
    </location>
</feature>
<feature type="compositionally biased region" description="Low complexity" evidence="7">
    <location>
        <begin position="138"/>
        <end position="147"/>
    </location>
</feature>
<evidence type="ECO:0000313" key="10">
    <source>
        <dbReference type="EMBL" id="VDP85799.1"/>
    </source>
</evidence>
<dbReference type="InterPro" id="IPR007632">
    <property type="entry name" value="Anoctamin"/>
</dbReference>
<feature type="transmembrane region" description="Helical" evidence="6">
    <location>
        <begin position="221"/>
        <end position="247"/>
    </location>
</feature>
<dbReference type="AlphaFoldDB" id="A0A3P8KXD8"/>